<accession>A0ABM1RY72</accession>
<dbReference type="PANTHER" id="PTHR28495">
    <property type="entry name" value="HYPOTHETICAL PROTEIN LOC100359752"/>
    <property type="match status" value="1"/>
</dbReference>
<evidence type="ECO:0000313" key="4">
    <source>
        <dbReference type="RefSeq" id="XP_022236327.1"/>
    </source>
</evidence>
<feature type="compositionally biased region" description="Polar residues" evidence="1">
    <location>
        <begin position="236"/>
        <end position="246"/>
    </location>
</feature>
<gene>
    <name evidence="4" type="primary">LOC111083896</name>
</gene>
<name>A0ABM1RY72_LIMPO</name>
<dbReference type="InterPro" id="IPR031643">
    <property type="entry name" value="DUF4708"/>
</dbReference>
<dbReference type="Proteomes" id="UP000694941">
    <property type="component" value="Unplaced"/>
</dbReference>
<evidence type="ECO:0000259" key="2">
    <source>
        <dbReference type="Pfam" id="PF15813"/>
    </source>
</evidence>
<feature type="region of interest" description="Disordered" evidence="1">
    <location>
        <begin position="236"/>
        <end position="268"/>
    </location>
</feature>
<keyword evidence="3" id="KW-1185">Reference proteome</keyword>
<reference evidence="4" key="1">
    <citation type="submission" date="2025-08" db="UniProtKB">
        <authorList>
            <consortium name="RefSeq"/>
        </authorList>
    </citation>
    <scope>IDENTIFICATION</scope>
    <source>
        <tissue evidence="4">Muscle</tissue>
    </source>
</reference>
<protein>
    <submittedName>
        <fullName evidence="4">Uncharacterized protein C18orf63-like</fullName>
    </submittedName>
</protein>
<proteinExistence type="predicted"/>
<feature type="region of interest" description="Disordered" evidence="1">
    <location>
        <begin position="325"/>
        <end position="351"/>
    </location>
</feature>
<organism evidence="3 4">
    <name type="scientific">Limulus polyphemus</name>
    <name type="common">Atlantic horseshoe crab</name>
    <dbReference type="NCBI Taxonomy" id="6850"/>
    <lineage>
        <taxon>Eukaryota</taxon>
        <taxon>Metazoa</taxon>
        <taxon>Ecdysozoa</taxon>
        <taxon>Arthropoda</taxon>
        <taxon>Chelicerata</taxon>
        <taxon>Merostomata</taxon>
        <taxon>Xiphosura</taxon>
        <taxon>Limulidae</taxon>
        <taxon>Limulus</taxon>
    </lineage>
</organism>
<evidence type="ECO:0000313" key="3">
    <source>
        <dbReference type="Proteomes" id="UP000694941"/>
    </source>
</evidence>
<sequence>MRPPKLADFCHQRKEQSGSTEPELDETKLQMDKCFILPSMKRGQLVSISKDVPHYSPFQGYRDIKKYWKNMYGYRLPEEQNGLFYVNVEFWGLLQGRFTYPSLCIRLHDMLHIPRVDPQPIISMFLNDLQCKVRQICGEPFILTNTTAVFPQLALQPSSNIMETGNKPSLVSYQTPGLPVPLRRTHPIHLKEITKSSALLQSNEFFDEVNGKPVSNQLIKPIFKPRRSVVKKLHNFSPTRTSTGNPTKAFKPRNNISCNDDNRNSTETKMDTLNKTSIVYPNFCVSSARCVSQKITPKPQVTIPTSQSKMDSIIERDMKKIFNKKSSSPSLSKVVRNTKEPKPKTPRKQSSENIDVILMAKEKKLNKLSAPVLVSWLKEKGVLCKSKDKKLDVIQRVERYLHLTAPEQ</sequence>
<dbReference type="GeneID" id="111083896"/>
<dbReference type="PANTHER" id="PTHR28495:SF1">
    <property type="entry name" value="GENE, 17266-RELATED"/>
    <property type="match status" value="1"/>
</dbReference>
<evidence type="ECO:0000256" key="1">
    <source>
        <dbReference type="SAM" id="MobiDB-lite"/>
    </source>
</evidence>
<feature type="domain" description="DUF4708" evidence="2">
    <location>
        <begin position="15"/>
        <end position="111"/>
    </location>
</feature>
<dbReference type="Pfam" id="PF15813">
    <property type="entry name" value="DUF4708"/>
    <property type="match status" value="1"/>
</dbReference>
<dbReference type="RefSeq" id="XP_022236327.1">
    <property type="nucleotide sequence ID" value="XM_022380619.1"/>
</dbReference>